<dbReference type="Gene3D" id="3.40.50.620">
    <property type="entry name" value="HUPs"/>
    <property type="match status" value="1"/>
</dbReference>
<proteinExistence type="predicted"/>
<gene>
    <name evidence="4" type="ORF">AUK40_03160</name>
</gene>
<sequence length="147" mass="16613">MPTRPRTVLASGVFDLLHPGHVFYLNRSRELGDRLVVIVTCDEVARREKREPVVAEGDRLSIIRALRVVDEAWLGCTGDRYTLVSRLRPDIIALGHDQKEDEQTLAAELKNHGIEAAIVRIEKYTGSLASSSRMMHKVRTHAELTHH</sequence>
<dbReference type="SUPFAM" id="SSF52374">
    <property type="entry name" value="Nucleotidylyl transferase"/>
    <property type="match status" value="1"/>
</dbReference>
<evidence type="ECO:0000259" key="3">
    <source>
        <dbReference type="Pfam" id="PF01467"/>
    </source>
</evidence>
<dbReference type="AlphaFoldDB" id="A0A1J5IKA1"/>
<evidence type="ECO:0000313" key="5">
    <source>
        <dbReference type="Proteomes" id="UP000183245"/>
    </source>
</evidence>
<comment type="caution">
    <text evidence="4">The sequence shown here is derived from an EMBL/GenBank/DDBJ whole genome shotgun (WGS) entry which is preliminary data.</text>
</comment>
<keyword evidence="2" id="KW-0548">Nucleotidyltransferase</keyword>
<evidence type="ECO:0000256" key="2">
    <source>
        <dbReference type="ARBA" id="ARBA00022695"/>
    </source>
</evidence>
<dbReference type="Proteomes" id="UP000183245">
    <property type="component" value="Unassembled WGS sequence"/>
</dbReference>
<accession>A0A1J5IKA1</accession>
<evidence type="ECO:0000256" key="1">
    <source>
        <dbReference type="ARBA" id="ARBA00022679"/>
    </source>
</evidence>
<dbReference type="PANTHER" id="PTHR43793">
    <property type="entry name" value="FAD SYNTHASE"/>
    <property type="match status" value="1"/>
</dbReference>
<dbReference type="PANTHER" id="PTHR43793:SF1">
    <property type="entry name" value="FAD SYNTHASE"/>
    <property type="match status" value="1"/>
</dbReference>
<dbReference type="EMBL" id="MNZT01000054">
    <property type="protein sequence ID" value="OIP97484.1"/>
    <property type="molecule type" value="Genomic_DNA"/>
</dbReference>
<dbReference type="GO" id="GO:0016779">
    <property type="term" value="F:nucleotidyltransferase activity"/>
    <property type="evidence" value="ECO:0007669"/>
    <property type="project" value="UniProtKB-KW"/>
</dbReference>
<dbReference type="InterPro" id="IPR014729">
    <property type="entry name" value="Rossmann-like_a/b/a_fold"/>
</dbReference>
<dbReference type="Pfam" id="PF01467">
    <property type="entry name" value="CTP_transf_like"/>
    <property type="match status" value="1"/>
</dbReference>
<evidence type="ECO:0000313" key="4">
    <source>
        <dbReference type="EMBL" id="OIP97484.1"/>
    </source>
</evidence>
<protein>
    <recommendedName>
        <fullName evidence="3">Cytidyltransferase-like domain-containing protein</fullName>
    </recommendedName>
</protein>
<feature type="domain" description="Cytidyltransferase-like" evidence="3">
    <location>
        <begin position="10"/>
        <end position="133"/>
    </location>
</feature>
<dbReference type="InterPro" id="IPR004821">
    <property type="entry name" value="Cyt_trans-like"/>
</dbReference>
<dbReference type="NCBIfam" id="TIGR00125">
    <property type="entry name" value="cyt_tran_rel"/>
    <property type="match status" value="1"/>
</dbReference>
<dbReference type="STRING" id="1817892.AUK40_03160"/>
<dbReference type="InterPro" id="IPR050385">
    <property type="entry name" value="Archaeal_FAD_synthase"/>
</dbReference>
<reference evidence="4 5" key="1">
    <citation type="journal article" date="2016" name="Environ. Microbiol.">
        <title>Genomic resolution of a cold subsurface aquifer community provides metabolic insights for novel microbes adapted to high CO concentrations.</title>
        <authorList>
            <person name="Probst A.J."/>
            <person name="Castelle C.J."/>
            <person name="Singh A."/>
            <person name="Brown C.T."/>
            <person name="Anantharaman K."/>
            <person name="Sharon I."/>
            <person name="Hug L.A."/>
            <person name="Burstein D."/>
            <person name="Emerson J.B."/>
            <person name="Thomas B.C."/>
            <person name="Banfield J.F."/>
        </authorList>
    </citation>
    <scope>NUCLEOTIDE SEQUENCE [LARGE SCALE GENOMIC DNA]</scope>
    <source>
        <strain evidence="4">CG2_30_54_11</strain>
    </source>
</reference>
<organism evidence="4 5">
    <name type="scientific">Candidatus Wirthbacteria bacterium CG2_30_54_11</name>
    <dbReference type="NCBI Taxonomy" id="1817892"/>
    <lineage>
        <taxon>Bacteria</taxon>
        <taxon>Candidatus Wirthbacteria</taxon>
    </lineage>
</organism>
<keyword evidence="1" id="KW-0808">Transferase</keyword>
<name>A0A1J5IKA1_9BACT</name>